<evidence type="ECO:0000256" key="1">
    <source>
        <dbReference type="ARBA" id="ARBA00022630"/>
    </source>
</evidence>
<dbReference type="Pfam" id="PF07992">
    <property type="entry name" value="Pyr_redox_2"/>
    <property type="match status" value="1"/>
</dbReference>
<dbReference type="InterPro" id="IPR023753">
    <property type="entry name" value="FAD/NAD-binding_dom"/>
</dbReference>
<dbReference type="InterPro" id="IPR036188">
    <property type="entry name" value="FAD/NAD-bd_sf"/>
</dbReference>
<dbReference type="PRINTS" id="PR00368">
    <property type="entry name" value="FADPNR"/>
</dbReference>
<dbReference type="Gene3D" id="3.50.50.60">
    <property type="entry name" value="FAD/NAD(P)-binding domain"/>
    <property type="match status" value="2"/>
</dbReference>
<dbReference type="HOGENOM" id="CLU_031864_5_3_9"/>
<dbReference type="Proteomes" id="UP000010880">
    <property type="component" value="Chromosome"/>
</dbReference>
<dbReference type="AlphaFoldDB" id="L0K9H4"/>
<sequence>MGEKNYDLAIVGAGPAGMSAAINARARDKSVIIFNSGQVAKKIDWAPEINNYLGFSNVTGSELAQQFISHIEDLEVPIINEKVVKAYPMGEKVMITTNGENYAAKKLILAIGVVQEAKITGEAKFLGKGISYCATCDGKLYKDKDVLVISDSNHHEDEANFLADICKNIYYVPQYDKIKNLDERIEVVKGEVEEITGDDLANRVQLSSGEYDVDGIFILRETVPPTEIVPGLELDGEYIAVNRKFETSIESVYAAGDCIGRPLQIGKAVGEGQVAALNALKKLDQ</sequence>
<dbReference type="GO" id="GO:0016491">
    <property type="term" value="F:oxidoreductase activity"/>
    <property type="evidence" value="ECO:0007669"/>
    <property type="project" value="UniProtKB-KW"/>
</dbReference>
<dbReference type="PRINTS" id="PR00469">
    <property type="entry name" value="PNDRDTASEII"/>
</dbReference>
<dbReference type="eggNOG" id="COG0492">
    <property type="taxonomic scope" value="Bacteria"/>
</dbReference>
<keyword evidence="5" id="KW-1185">Reference proteome</keyword>
<evidence type="ECO:0000313" key="4">
    <source>
        <dbReference type="EMBL" id="AGB41937.1"/>
    </source>
</evidence>
<feature type="domain" description="FAD/NAD(P)-binding" evidence="3">
    <location>
        <begin position="6"/>
        <end position="272"/>
    </location>
</feature>
<evidence type="ECO:0000256" key="2">
    <source>
        <dbReference type="ARBA" id="ARBA00023002"/>
    </source>
</evidence>
<dbReference type="SUPFAM" id="SSF51905">
    <property type="entry name" value="FAD/NAD(P)-binding domain"/>
    <property type="match status" value="2"/>
</dbReference>
<keyword evidence="2" id="KW-0560">Oxidoreductase</keyword>
<accession>L0K9H4</accession>
<name>L0K9H4_HALHC</name>
<dbReference type="KEGG" id="hhl:Halha_2039"/>
<dbReference type="EMBL" id="CP003359">
    <property type="protein sequence ID" value="AGB41937.1"/>
    <property type="molecule type" value="Genomic_DNA"/>
</dbReference>
<proteinExistence type="predicted"/>
<evidence type="ECO:0000313" key="5">
    <source>
        <dbReference type="Proteomes" id="UP000010880"/>
    </source>
</evidence>
<protein>
    <submittedName>
        <fullName evidence="4">Thioredoxin reductase</fullName>
    </submittedName>
</protein>
<organism evidence="4 5">
    <name type="scientific">Halobacteroides halobius (strain ATCC 35273 / DSM 5150 / MD-1)</name>
    <dbReference type="NCBI Taxonomy" id="748449"/>
    <lineage>
        <taxon>Bacteria</taxon>
        <taxon>Bacillati</taxon>
        <taxon>Bacillota</taxon>
        <taxon>Clostridia</taxon>
        <taxon>Halanaerobiales</taxon>
        <taxon>Halobacteroidaceae</taxon>
        <taxon>Halobacteroides</taxon>
    </lineage>
</organism>
<dbReference type="PANTHER" id="PTHR48105">
    <property type="entry name" value="THIOREDOXIN REDUCTASE 1-RELATED-RELATED"/>
    <property type="match status" value="1"/>
</dbReference>
<dbReference type="PATRIC" id="fig|748449.3.peg.1965"/>
<keyword evidence="1" id="KW-0285">Flavoprotein</keyword>
<dbReference type="STRING" id="748449.Halha_2039"/>
<reference evidence="5" key="1">
    <citation type="submission" date="2012-02" db="EMBL/GenBank/DDBJ databases">
        <title>The complete genome of Halobacteroides halobius DSM 5150.</title>
        <authorList>
            <person name="Lucas S."/>
            <person name="Copeland A."/>
            <person name="Lapidus A."/>
            <person name="Glavina del Rio T."/>
            <person name="Dalin E."/>
            <person name="Tice H."/>
            <person name="Bruce D."/>
            <person name="Goodwin L."/>
            <person name="Pitluck S."/>
            <person name="Peters L."/>
            <person name="Mikhailova N."/>
            <person name="Gu W."/>
            <person name="Kyrpides N."/>
            <person name="Mavromatis K."/>
            <person name="Ivanova N."/>
            <person name="Brettin T."/>
            <person name="Detter J.C."/>
            <person name="Han C."/>
            <person name="Larimer F."/>
            <person name="Land M."/>
            <person name="Hauser L."/>
            <person name="Markowitz V."/>
            <person name="Cheng J.-F."/>
            <person name="Hugenholtz P."/>
            <person name="Woyke T."/>
            <person name="Wu D."/>
            <person name="Tindall B."/>
            <person name="Pomrenke H."/>
            <person name="Brambilla E."/>
            <person name="Klenk H.-P."/>
            <person name="Eisen J.A."/>
        </authorList>
    </citation>
    <scope>NUCLEOTIDE SEQUENCE [LARGE SCALE GENOMIC DNA]</scope>
    <source>
        <strain evidence="5">ATCC 35273 / DSM 5150 / MD-1</strain>
    </source>
</reference>
<gene>
    <name evidence="4" type="ordered locus">Halha_2039</name>
</gene>
<dbReference type="InterPro" id="IPR050097">
    <property type="entry name" value="Ferredoxin-NADP_redctase_2"/>
</dbReference>
<evidence type="ECO:0000259" key="3">
    <source>
        <dbReference type="Pfam" id="PF07992"/>
    </source>
</evidence>
<dbReference type="OrthoDB" id="9806179at2"/>
<dbReference type="RefSeq" id="WP_015327651.1">
    <property type="nucleotide sequence ID" value="NC_019978.1"/>
</dbReference>